<accession>A0A0P7AIE6</accession>
<dbReference type="SFLD" id="SFLDG01144">
    <property type="entry name" value="C2.B.4:_PGP_Like"/>
    <property type="match status" value="1"/>
</dbReference>
<dbReference type="Gene3D" id="3.30.1240.10">
    <property type="match status" value="1"/>
</dbReference>
<dbReference type="SFLD" id="SFLDS00003">
    <property type="entry name" value="Haloacid_Dehalogenase"/>
    <property type="match status" value="1"/>
</dbReference>
<dbReference type="GO" id="GO:0000287">
    <property type="term" value="F:magnesium ion binding"/>
    <property type="evidence" value="ECO:0007669"/>
    <property type="project" value="TreeGrafter"/>
</dbReference>
<dbReference type="PANTHER" id="PTHR10000">
    <property type="entry name" value="PHOSPHOSERINE PHOSPHATASE"/>
    <property type="match status" value="1"/>
</dbReference>
<keyword evidence="2" id="KW-1185">Reference proteome</keyword>
<dbReference type="GO" id="GO:0005829">
    <property type="term" value="C:cytosol"/>
    <property type="evidence" value="ECO:0007669"/>
    <property type="project" value="TreeGrafter"/>
</dbReference>
<comment type="caution">
    <text evidence="1">The sequence shown here is derived from an EMBL/GenBank/DDBJ whole genome shotgun (WGS) entry which is preliminary data.</text>
</comment>
<dbReference type="Pfam" id="PF08282">
    <property type="entry name" value="Hydrolase_3"/>
    <property type="match status" value="1"/>
</dbReference>
<dbReference type="EMBL" id="LDJX01000004">
    <property type="protein sequence ID" value="KPM31549.1"/>
    <property type="molecule type" value="Genomic_DNA"/>
</dbReference>
<evidence type="ECO:0000313" key="1">
    <source>
        <dbReference type="EMBL" id="KPM31549.1"/>
    </source>
</evidence>
<protein>
    <submittedName>
        <fullName evidence="1">Cof-like hydrolase</fullName>
    </submittedName>
</protein>
<dbReference type="NCBIfam" id="TIGR01484">
    <property type="entry name" value="HAD-SF-IIB"/>
    <property type="match status" value="1"/>
</dbReference>
<name>A0A0P7AIE6_9FLAO</name>
<dbReference type="PATRIC" id="fig|1300341.3.peg.2222"/>
<dbReference type="GO" id="GO:0016791">
    <property type="term" value="F:phosphatase activity"/>
    <property type="evidence" value="ECO:0007669"/>
    <property type="project" value="UniProtKB-ARBA"/>
</dbReference>
<dbReference type="InterPro" id="IPR000150">
    <property type="entry name" value="Cof"/>
</dbReference>
<dbReference type="InterPro" id="IPR036412">
    <property type="entry name" value="HAD-like_sf"/>
</dbReference>
<dbReference type="SUPFAM" id="SSF56784">
    <property type="entry name" value="HAD-like"/>
    <property type="match status" value="1"/>
</dbReference>
<evidence type="ECO:0000313" key="2">
    <source>
        <dbReference type="Proteomes" id="UP000050280"/>
    </source>
</evidence>
<dbReference type="STRING" id="1300341.I595_2041"/>
<reference evidence="1 2" key="1">
    <citation type="submission" date="2015-09" db="EMBL/GenBank/DDBJ databases">
        <title>Genome sequence of the marine flavobacterium Croceitalea dokdonensis DOKDO 023 that contains proton- and sodium-pumping rhodopsins.</title>
        <authorList>
            <person name="Kwon S.-K."/>
            <person name="Lee H.K."/>
            <person name="Kwak M.-J."/>
            <person name="Kim J.F."/>
        </authorList>
    </citation>
    <scope>NUCLEOTIDE SEQUENCE [LARGE SCALE GENOMIC DNA]</scope>
    <source>
        <strain evidence="1 2">DOKDO 023</strain>
    </source>
</reference>
<proteinExistence type="predicted"/>
<organism evidence="1 2">
    <name type="scientific">Croceitalea dokdonensis DOKDO 023</name>
    <dbReference type="NCBI Taxonomy" id="1300341"/>
    <lineage>
        <taxon>Bacteria</taxon>
        <taxon>Pseudomonadati</taxon>
        <taxon>Bacteroidota</taxon>
        <taxon>Flavobacteriia</taxon>
        <taxon>Flavobacteriales</taxon>
        <taxon>Flavobacteriaceae</taxon>
        <taxon>Croceitalea</taxon>
    </lineage>
</organism>
<dbReference type="CDD" id="cd07518">
    <property type="entry name" value="HAD_YbiV-Like"/>
    <property type="match status" value="1"/>
</dbReference>
<sequence>MVVTDMDGTLLNSQHEVSNRFFELFQALKEKNILFVAASGRQYDSMVAKLEAIKDDIIFVAENGALVKKKNHTLCSTPLEHQYIKQVLDLISPIPNAHPVLCGANTAYVNGASLAFIELLKEYYTAFSPVTDQYAVHGEIMKIAVYHDESSERNIYPQVAHLEDKLKVKVSGAHWIDISHPDAHKGHALAKLMQTYGVGSHELLVFGDYNNDLEMLELAQFSVAMENAHQNVKKTAKYHTTSNDDLGVERVLEKLLRS</sequence>
<dbReference type="NCBIfam" id="TIGR00099">
    <property type="entry name" value="Cof-subfamily"/>
    <property type="match status" value="1"/>
</dbReference>
<dbReference type="AlphaFoldDB" id="A0A0P7AIE6"/>
<dbReference type="SFLD" id="SFLDG01140">
    <property type="entry name" value="C2.B:_Phosphomannomutase_and_P"/>
    <property type="match status" value="1"/>
</dbReference>
<dbReference type="PANTHER" id="PTHR10000:SF8">
    <property type="entry name" value="HAD SUPERFAMILY HYDROLASE-LIKE, TYPE 3"/>
    <property type="match status" value="1"/>
</dbReference>
<keyword evidence="1" id="KW-0378">Hydrolase</keyword>
<dbReference type="InterPro" id="IPR023214">
    <property type="entry name" value="HAD_sf"/>
</dbReference>
<dbReference type="Gene3D" id="3.40.50.1000">
    <property type="entry name" value="HAD superfamily/HAD-like"/>
    <property type="match status" value="1"/>
</dbReference>
<dbReference type="InterPro" id="IPR006379">
    <property type="entry name" value="HAD-SF_hydro_IIB"/>
</dbReference>
<dbReference type="Proteomes" id="UP000050280">
    <property type="component" value="Unassembled WGS sequence"/>
</dbReference>
<gene>
    <name evidence="1" type="ORF">I595_2041</name>
</gene>